<accession>W4KHA8</accession>
<proteinExistence type="predicted"/>
<dbReference type="HOGENOM" id="CLU_1026960_0_0_1"/>
<protein>
    <submittedName>
        <fullName evidence="2">Uncharacterized protein</fullName>
    </submittedName>
</protein>
<dbReference type="InParanoid" id="W4KHA8"/>
<reference evidence="2 3" key="1">
    <citation type="journal article" date="2012" name="New Phytol.">
        <title>Insight into trade-off between wood decay and parasitism from the genome of a fungal forest pathogen.</title>
        <authorList>
            <person name="Olson A."/>
            <person name="Aerts A."/>
            <person name="Asiegbu F."/>
            <person name="Belbahri L."/>
            <person name="Bouzid O."/>
            <person name="Broberg A."/>
            <person name="Canback B."/>
            <person name="Coutinho P.M."/>
            <person name="Cullen D."/>
            <person name="Dalman K."/>
            <person name="Deflorio G."/>
            <person name="van Diepen L.T."/>
            <person name="Dunand C."/>
            <person name="Duplessis S."/>
            <person name="Durling M."/>
            <person name="Gonthier P."/>
            <person name="Grimwood J."/>
            <person name="Fossdal C.G."/>
            <person name="Hansson D."/>
            <person name="Henrissat B."/>
            <person name="Hietala A."/>
            <person name="Himmelstrand K."/>
            <person name="Hoffmeister D."/>
            <person name="Hogberg N."/>
            <person name="James T.Y."/>
            <person name="Karlsson M."/>
            <person name="Kohler A."/>
            <person name="Kues U."/>
            <person name="Lee Y.H."/>
            <person name="Lin Y.C."/>
            <person name="Lind M."/>
            <person name="Lindquist E."/>
            <person name="Lombard V."/>
            <person name="Lucas S."/>
            <person name="Lunden K."/>
            <person name="Morin E."/>
            <person name="Murat C."/>
            <person name="Park J."/>
            <person name="Raffaello T."/>
            <person name="Rouze P."/>
            <person name="Salamov A."/>
            <person name="Schmutz J."/>
            <person name="Solheim H."/>
            <person name="Stahlberg J."/>
            <person name="Velez H."/>
            <person name="de Vries R.P."/>
            <person name="Wiebenga A."/>
            <person name="Woodward S."/>
            <person name="Yakovlev I."/>
            <person name="Garbelotto M."/>
            <person name="Martin F."/>
            <person name="Grigoriev I.V."/>
            <person name="Stenlid J."/>
        </authorList>
    </citation>
    <scope>NUCLEOTIDE SEQUENCE [LARGE SCALE GENOMIC DNA]</scope>
    <source>
        <strain evidence="2 3">TC 32-1</strain>
    </source>
</reference>
<dbReference type="Proteomes" id="UP000030671">
    <property type="component" value="Unassembled WGS sequence"/>
</dbReference>
<feature type="compositionally biased region" description="Basic and acidic residues" evidence="1">
    <location>
        <begin position="127"/>
        <end position="136"/>
    </location>
</feature>
<sequence>MLLSHSTHSSDTGIRLLSNDLMLRRGPLNENKLTDEESDEGVDLHQFGGRVIPPAEPWPSSYIACSGYVGLMEEMPRCIPNSSFSTLAGTLELIQEFPQLIHTLHFSLLIVAVDPIRGPWHELARENMEAPRESGGEPHSPSEGPERRHLGRKKKPRESARVPTLTSATSTACGCCACLTWPITRLVTTTENSQSSNTTSVVPPFSGRIQSTITRKSTASTGIGSTATSMMAMAVAHRTGDTTVKGAEKGAWGPWEVACSASRGEGIHGRR</sequence>
<gene>
    <name evidence="2" type="ORF">HETIRDRAFT_115389</name>
</gene>
<evidence type="ECO:0000256" key="1">
    <source>
        <dbReference type="SAM" id="MobiDB-lite"/>
    </source>
</evidence>
<dbReference type="AlphaFoldDB" id="W4KHA8"/>
<evidence type="ECO:0000313" key="3">
    <source>
        <dbReference type="Proteomes" id="UP000030671"/>
    </source>
</evidence>
<keyword evidence="3" id="KW-1185">Reference proteome</keyword>
<dbReference type="GeneID" id="20666478"/>
<name>W4KHA8_HETIT</name>
<feature type="region of interest" description="Disordered" evidence="1">
    <location>
        <begin position="127"/>
        <end position="164"/>
    </location>
</feature>
<dbReference type="RefSeq" id="XP_009542095.1">
    <property type="nucleotide sequence ID" value="XM_009543800.1"/>
</dbReference>
<dbReference type="KEGG" id="hir:HETIRDRAFT_115389"/>
<dbReference type="EMBL" id="KI925455">
    <property type="protein sequence ID" value="ETW85222.1"/>
    <property type="molecule type" value="Genomic_DNA"/>
</dbReference>
<organism evidence="2 3">
    <name type="scientific">Heterobasidion irregulare (strain TC 32-1)</name>
    <dbReference type="NCBI Taxonomy" id="747525"/>
    <lineage>
        <taxon>Eukaryota</taxon>
        <taxon>Fungi</taxon>
        <taxon>Dikarya</taxon>
        <taxon>Basidiomycota</taxon>
        <taxon>Agaricomycotina</taxon>
        <taxon>Agaricomycetes</taxon>
        <taxon>Russulales</taxon>
        <taxon>Bondarzewiaceae</taxon>
        <taxon>Heterobasidion</taxon>
        <taxon>Heterobasidion annosum species complex</taxon>
    </lineage>
</organism>
<evidence type="ECO:0000313" key="2">
    <source>
        <dbReference type="EMBL" id="ETW85222.1"/>
    </source>
</evidence>